<comment type="subcellular location">
    <subcellularLocation>
        <location evidence="1">Cell membrane</location>
    </subcellularLocation>
</comment>
<dbReference type="AlphaFoldDB" id="A0A917PY99"/>
<feature type="domain" description="ABC-type glycine betaine transport system substrate-binding" evidence="6">
    <location>
        <begin position="39"/>
        <end position="282"/>
    </location>
</feature>
<sequence>MKKSLYILIALLLSAVMYGCSSSGAVENDADNNKENKPTITLAETNWTSTLVPTEIVKNILENMGYKVEGQQAELGAVYTGLSTGDVDIFMDSWAPQQNQYMNEYSDTIERISASYEDARAGMVVPKYMEDINDVGDLKGKEDMVNNEILAISESDPAMEDLQDIIDAYNLDVEMINSSEGAMLAAAKAKIEKKEPVLLYGWEPHSMFQLLDLKILTNNKVPEIYGDTSVHVVVNKGLKEKAPKAYKFLSNWSISIDDMEDMITKIDNGQNPEDVAQTWVENHQDKIDKMKGD</sequence>
<dbReference type="PANTHER" id="PTHR47737">
    <property type="entry name" value="GLYCINE BETAINE/PROLINE BETAINE TRANSPORT SYSTEM PERMEASE PROTEIN PROW"/>
    <property type="match status" value="1"/>
</dbReference>
<feature type="chain" id="PRO_5038047442" evidence="5">
    <location>
        <begin position="26"/>
        <end position="293"/>
    </location>
</feature>
<protein>
    <submittedName>
        <fullName evidence="7">ABC transporter substrate-binding protein</fullName>
    </submittedName>
</protein>
<reference evidence="7" key="2">
    <citation type="submission" date="2020-09" db="EMBL/GenBank/DDBJ databases">
        <authorList>
            <person name="Sun Q."/>
            <person name="Ohkuma M."/>
        </authorList>
    </citation>
    <scope>NUCLEOTIDE SEQUENCE</scope>
    <source>
        <strain evidence="7">JCM 12580</strain>
    </source>
</reference>
<dbReference type="InterPro" id="IPR007210">
    <property type="entry name" value="ABC_Gly_betaine_transp_sub-bd"/>
</dbReference>
<comment type="caution">
    <text evidence="7">The sequence shown here is derived from an EMBL/GenBank/DDBJ whole genome shotgun (WGS) entry which is preliminary data.</text>
</comment>
<feature type="signal peptide" evidence="5">
    <location>
        <begin position="1"/>
        <end position="25"/>
    </location>
</feature>
<name>A0A917PY99_9BACI</name>
<evidence type="ECO:0000256" key="3">
    <source>
        <dbReference type="ARBA" id="ARBA00022475"/>
    </source>
</evidence>
<dbReference type="GO" id="GO:0043190">
    <property type="term" value="C:ATP-binding cassette (ABC) transporter complex"/>
    <property type="evidence" value="ECO:0007669"/>
    <property type="project" value="InterPro"/>
</dbReference>
<dbReference type="CDD" id="cd13639">
    <property type="entry name" value="PBP2_OpuAC_like"/>
    <property type="match status" value="1"/>
</dbReference>
<dbReference type="Pfam" id="PF04069">
    <property type="entry name" value="OpuAC"/>
    <property type="match status" value="1"/>
</dbReference>
<keyword evidence="5" id="KW-0732">Signal</keyword>
<organism evidence="7 8">
    <name type="scientific">Lentibacillus kapialis</name>
    <dbReference type="NCBI Taxonomy" id="340214"/>
    <lineage>
        <taxon>Bacteria</taxon>
        <taxon>Bacillati</taxon>
        <taxon>Bacillota</taxon>
        <taxon>Bacilli</taxon>
        <taxon>Bacillales</taxon>
        <taxon>Bacillaceae</taxon>
        <taxon>Lentibacillus</taxon>
    </lineage>
</organism>
<dbReference type="GO" id="GO:0031460">
    <property type="term" value="P:glycine betaine transport"/>
    <property type="evidence" value="ECO:0007669"/>
    <property type="project" value="TreeGrafter"/>
</dbReference>
<dbReference type="EMBL" id="BMNQ01000035">
    <property type="protein sequence ID" value="GGK00192.1"/>
    <property type="molecule type" value="Genomic_DNA"/>
</dbReference>
<evidence type="ECO:0000256" key="2">
    <source>
        <dbReference type="ARBA" id="ARBA00022448"/>
    </source>
</evidence>
<dbReference type="PANTHER" id="PTHR47737:SF1">
    <property type="entry name" value="GLYCINE BETAINE_PROLINE BETAINE TRANSPORT SYSTEM PERMEASE PROTEIN PROW"/>
    <property type="match status" value="1"/>
</dbReference>
<evidence type="ECO:0000256" key="5">
    <source>
        <dbReference type="SAM" id="SignalP"/>
    </source>
</evidence>
<dbReference type="GO" id="GO:0005275">
    <property type="term" value="F:amine transmembrane transporter activity"/>
    <property type="evidence" value="ECO:0007669"/>
    <property type="project" value="TreeGrafter"/>
</dbReference>
<evidence type="ECO:0000313" key="7">
    <source>
        <dbReference type="EMBL" id="GGK00192.1"/>
    </source>
</evidence>
<evidence type="ECO:0000256" key="1">
    <source>
        <dbReference type="ARBA" id="ARBA00004236"/>
    </source>
</evidence>
<dbReference type="Gene3D" id="3.40.190.10">
    <property type="entry name" value="Periplasmic binding protein-like II"/>
    <property type="match status" value="1"/>
</dbReference>
<dbReference type="Gene3D" id="3.40.190.100">
    <property type="entry name" value="Glycine betaine-binding periplasmic protein, domain 2"/>
    <property type="match status" value="1"/>
</dbReference>
<dbReference type="Proteomes" id="UP000658382">
    <property type="component" value="Unassembled WGS sequence"/>
</dbReference>
<dbReference type="SUPFAM" id="SSF53850">
    <property type="entry name" value="Periplasmic binding protein-like II"/>
    <property type="match status" value="1"/>
</dbReference>
<dbReference type="RefSeq" id="WP_229671795.1">
    <property type="nucleotide sequence ID" value="NZ_BMNQ01000035.1"/>
</dbReference>
<dbReference type="GO" id="GO:0015871">
    <property type="term" value="P:choline transport"/>
    <property type="evidence" value="ECO:0007669"/>
    <property type="project" value="TreeGrafter"/>
</dbReference>
<keyword evidence="4" id="KW-0472">Membrane</keyword>
<evidence type="ECO:0000256" key="4">
    <source>
        <dbReference type="ARBA" id="ARBA00023136"/>
    </source>
</evidence>
<gene>
    <name evidence="7" type="ORF">GCM10007063_23200</name>
</gene>
<keyword evidence="8" id="KW-1185">Reference proteome</keyword>
<evidence type="ECO:0000259" key="6">
    <source>
        <dbReference type="Pfam" id="PF04069"/>
    </source>
</evidence>
<keyword evidence="3" id="KW-1003">Cell membrane</keyword>
<proteinExistence type="predicted"/>
<keyword evidence="2" id="KW-0813">Transport</keyword>
<dbReference type="PROSITE" id="PS51257">
    <property type="entry name" value="PROKAR_LIPOPROTEIN"/>
    <property type="match status" value="1"/>
</dbReference>
<reference evidence="7" key="1">
    <citation type="journal article" date="2014" name="Int. J. Syst. Evol. Microbiol.">
        <title>Complete genome sequence of Corynebacterium casei LMG S-19264T (=DSM 44701T), isolated from a smear-ripened cheese.</title>
        <authorList>
            <consortium name="US DOE Joint Genome Institute (JGI-PGF)"/>
            <person name="Walter F."/>
            <person name="Albersmeier A."/>
            <person name="Kalinowski J."/>
            <person name="Ruckert C."/>
        </authorList>
    </citation>
    <scope>NUCLEOTIDE SEQUENCE</scope>
    <source>
        <strain evidence="7">JCM 12580</strain>
    </source>
</reference>
<dbReference type="GO" id="GO:0015226">
    <property type="term" value="F:carnitine transmembrane transporter activity"/>
    <property type="evidence" value="ECO:0007669"/>
    <property type="project" value="TreeGrafter"/>
</dbReference>
<accession>A0A917PY99</accession>
<evidence type="ECO:0000313" key="8">
    <source>
        <dbReference type="Proteomes" id="UP000658382"/>
    </source>
</evidence>